<sequence length="933" mass="97751">MIMAVIWKRVNDSGKNWRHVYKGLTVLEYLVAHGSERGLSSFQYIDSSGRDQGANVRKKSHSLVVLVNDPERISEIRQKASVNRDKFRSPSLASGVHRPGYGDRYDDDFHEGRYGSRDEDRNSNGNGREREYDYRDDDHGRNSNSNRRDGDHYSRDGEERHGRDSPRDGDNWGRRSVDDNQYGAKRDQDRDRDDSARDGSGRGDVRSPDVRHHDHKFSEQDTGAPPSYEEAVSESRSPPAHSERDQETSTSTPATSSAPPTSAPSQSSPVHGAPTAADQLIGNFDEFDPRCSVTAAPTVAPNNVEMDLLGSLTDFPSNPLAIMPTASTNVTGAFEPDSHINSGVGTPQTTTAVASVSNQLQSFEDPFGDTPFKAMPSDDGAPQFHSSAMTDPLQSSLHQNVGQSQPSTVIDPLSSLHQSHGHSHPSTMTGSFQSSMHQHRGQSQGIIPETNQVSNSEYGNVISASTGASGLSCLQAPSEPQFLQGPSTIPDPEIDILADILPPSAPPSNTSSLATYSFPSDQPALPTPFSDPGQPIQQNFTALSNLPPEPNASSFLNVQPQPGATASLNSNTAFQPQNAPTVQFDYGAPQGGSIKPTGEIGYGAPQGGSTVPTGQVGYGPPQGGFAAPSGQCGYEPLQGGSAAPTGQFGYGGGSQGGPAAPTEQFGYGEGSHGGSTAPFYTQMASASSPSSQANSGGYFVQNGGCAAPVTSQTSQQSPSGPIVPLGSANVQHHGFPAPPVASQGAYQLPNGHAAQQKSDDFLGSILPQSATPQVPLQQGFPMSTGSLSIVSQPSKGKFETKSTVWADTLNRGLVDLNISGPKTNPLADIGVDFDAINRKEKRMEKPTTTAVTSTITMGKAMGSGSGVGRAGASALRGPPNPMMGSGMGMNHAGMGGSYGGINQSMGMGMGMGMNNAGMNPGMGMGMGMNPGMG</sequence>
<feature type="domain" description="ENTH" evidence="6">
    <location>
        <begin position="1"/>
        <end position="97"/>
    </location>
</feature>
<dbReference type="Gramene" id="MELO3C011512.2.1">
    <property type="protein sequence ID" value="MELO3C011512.2.1"/>
    <property type="gene ID" value="MELO3C011512.2"/>
</dbReference>
<dbReference type="GO" id="GO:0005768">
    <property type="term" value="C:endosome"/>
    <property type="evidence" value="ECO:0007669"/>
    <property type="project" value="TreeGrafter"/>
</dbReference>
<dbReference type="GO" id="GO:0030276">
    <property type="term" value="F:clathrin binding"/>
    <property type="evidence" value="ECO:0007669"/>
    <property type="project" value="TreeGrafter"/>
</dbReference>
<comment type="subcellular location">
    <subcellularLocation>
        <location evidence="1">Cytoplasmic vesicle</location>
        <location evidence="1">Clathrin-coated vesicle</location>
    </subcellularLocation>
    <subcellularLocation>
        <location evidence="2">Golgi apparatus</location>
    </subcellularLocation>
</comment>
<dbReference type="PANTHER" id="PTHR12276">
    <property type="entry name" value="EPSIN/ENT-RELATED"/>
    <property type="match status" value="1"/>
</dbReference>
<feature type="compositionally biased region" description="Polar residues" evidence="5">
    <location>
        <begin position="384"/>
        <end position="408"/>
    </location>
</feature>
<reference evidence="7" key="1">
    <citation type="submission" date="2023-03" db="UniProtKB">
        <authorList>
            <consortium name="EnsemblPlants"/>
        </authorList>
    </citation>
    <scope>IDENTIFICATION</scope>
</reference>
<dbReference type="GO" id="GO:0030125">
    <property type="term" value="C:clathrin vesicle coat"/>
    <property type="evidence" value="ECO:0007669"/>
    <property type="project" value="TreeGrafter"/>
</dbReference>
<dbReference type="AlphaFoldDB" id="A0A9I9D0Y5"/>
<feature type="region of interest" description="Disordered" evidence="5">
    <location>
        <begin position="371"/>
        <end position="434"/>
    </location>
</feature>
<keyword evidence="3" id="KW-0333">Golgi apparatus</keyword>
<dbReference type="SMART" id="SM00273">
    <property type="entry name" value="ENTH"/>
    <property type="match status" value="1"/>
</dbReference>
<accession>A0A9I9D0Y5</accession>
<dbReference type="PROSITE" id="PS50942">
    <property type="entry name" value="ENTH"/>
    <property type="match status" value="1"/>
</dbReference>
<dbReference type="GO" id="GO:0005543">
    <property type="term" value="F:phospholipid binding"/>
    <property type="evidence" value="ECO:0007669"/>
    <property type="project" value="TreeGrafter"/>
</dbReference>
<protein>
    <recommendedName>
        <fullName evidence="6">ENTH domain-containing protein</fullName>
    </recommendedName>
</protein>
<feature type="compositionally biased region" description="Basic and acidic residues" evidence="5">
    <location>
        <begin position="110"/>
        <end position="219"/>
    </location>
</feature>
<dbReference type="InterPro" id="IPR013809">
    <property type="entry name" value="ENTH"/>
</dbReference>
<feature type="region of interest" description="Disordered" evidence="5">
    <location>
        <begin position="81"/>
        <end position="276"/>
    </location>
</feature>
<evidence type="ECO:0000256" key="3">
    <source>
        <dbReference type="ARBA" id="ARBA00023034"/>
    </source>
</evidence>
<dbReference type="GO" id="GO:0005794">
    <property type="term" value="C:Golgi apparatus"/>
    <property type="evidence" value="ECO:0007669"/>
    <property type="project" value="UniProtKB-SubCell"/>
</dbReference>
<proteinExistence type="predicted"/>
<evidence type="ECO:0000256" key="1">
    <source>
        <dbReference type="ARBA" id="ARBA00004132"/>
    </source>
</evidence>
<dbReference type="Pfam" id="PF01417">
    <property type="entry name" value="ENTH"/>
    <property type="match status" value="1"/>
</dbReference>
<evidence type="ECO:0000256" key="5">
    <source>
        <dbReference type="SAM" id="MobiDB-lite"/>
    </source>
</evidence>
<dbReference type="EnsemblPlants" id="MELO3C011512.2.1">
    <property type="protein sequence ID" value="MELO3C011512.2.1"/>
    <property type="gene ID" value="MELO3C011512.2"/>
</dbReference>
<evidence type="ECO:0000259" key="6">
    <source>
        <dbReference type="PROSITE" id="PS50942"/>
    </source>
</evidence>
<dbReference type="GO" id="GO:0005886">
    <property type="term" value="C:plasma membrane"/>
    <property type="evidence" value="ECO:0007669"/>
    <property type="project" value="TreeGrafter"/>
</dbReference>
<dbReference type="GO" id="GO:0006897">
    <property type="term" value="P:endocytosis"/>
    <property type="evidence" value="ECO:0007669"/>
    <property type="project" value="TreeGrafter"/>
</dbReference>
<evidence type="ECO:0000313" key="7">
    <source>
        <dbReference type="EnsemblPlants" id="MELO3C011512.2.1"/>
    </source>
</evidence>
<keyword evidence="4" id="KW-0968">Cytoplasmic vesicle</keyword>
<dbReference type="PANTHER" id="PTHR12276:SF91">
    <property type="entry name" value="CLATHRIN INTERACTOR EPSIN 2-RELATED"/>
    <property type="match status" value="1"/>
</dbReference>
<feature type="region of interest" description="Disordered" evidence="5">
    <location>
        <begin position="608"/>
        <end position="673"/>
    </location>
</feature>
<name>A0A9I9D0Y5_CUCME</name>
<dbReference type="Gene3D" id="1.25.40.90">
    <property type="match status" value="1"/>
</dbReference>
<organism evidence="7">
    <name type="scientific">Cucumis melo</name>
    <name type="common">Muskmelon</name>
    <dbReference type="NCBI Taxonomy" id="3656"/>
    <lineage>
        <taxon>Eukaryota</taxon>
        <taxon>Viridiplantae</taxon>
        <taxon>Streptophyta</taxon>
        <taxon>Embryophyta</taxon>
        <taxon>Tracheophyta</taxon>
        <taxon>Spermatophyta</taxon>
        <taxon>Magnoliopsida</taxon>
        <taxon>eudicotyledons</taxon>
        <taxon>Gunneridae</taxon>
        <taxon>Pentapetalae</taxon>
        <taxon>rosids</taxon>
        <taxon>fabids</taxon>
        <taxon>Cucurbitales</taxon>
        <taxon>Cucurbitaceae</taxon>
        <taxon>Benincaseae</taxon>
        <taxon>Cucumis</taxon>
    </lineage>
</organism>
<evidence type="ECO:0000256" key="2">
    <source>
        <dbReference type="ARBA" id="ARBA00004555"/>
    </source>
</evidence>
<evidence type="ECO:0000256" key="4">
    <source>
        <dbReference type="ARBA" id="ARBA00023329"/>
    </source>
</evidence>
<dbReference type="InterPro" id="IPR008942">
    <property type="entry name" value="ENTH_VHS"/>
</dbReference>
<feature type="compositionally biased region" description="Low complexity" evidence="5">
    <location>
        <begin position="248"/>
        <end position="269"/>
    </location>
</feature>
<dbReference type="SUPFAM" id="SSF48464">
    <property type="entry name" value="ENTH/VHS domain"/>
    <property type="match status" value="1"/>
</dbReference>